<dbReference type="GO" id="GO:0004190">
    <property type="term" value="F:aspartic-type endopeptidase activity"/>
    <property type="evidence" value="ECO:0007669"/>
    <property type="project" value="InterPro"/>
</dbReference>
<keyword evidence="4" id="KW-0378">Hydrolase</keyword>
<evidence type="ECO:0000256" key="5">
    <source>
        <dbReference type="ARBA" id="ARBA00022989"/>
    </source>
</evidence>
<evidence type="ECO:0000313" key="8">
    <source>
        <dbReference type="EMBL" id="SVA00561.1"/>
    </source>
</evidence>
<feature type="transmembrane region" description="Helical" evidence="7">
    <location>
        <begin position="94"/>
        <end position="116"/>
    </location>
</feature>
<feature type="transmembrane region" description="Helical" evidence="7">
    <location>
        <begin position="128"/>
        <end position="151"/>
    </location>
</feature>
<protein>
    <recommendedName>
        <fullName evidence="9">Lipoprotein signal peptidase</fullName>
    </recommendedName>
</protein>
<dbReference type="PANTHER" id="PTHR33695">
    <property type="entry name" value="LIPOPROTEIN SIGNAL PEPTIDASE"/>
    <property type="match status" value="1"/>
</dbReference>
<dbReference type="GO" id="GO:0006508">
    <property type="term" value="P:proteolysis"/>
    <property type="evidence" value="ECO:0007669"/>
    <property type="project" value="UniProtKB-KW"/>
</dbReference>
<evidence type="ECO:0008006" key="9">
    <source>
        <dbReference type="Google" id="ProtNLM"/>
    </source>
</evidence>
<gene>
    <name evidence="8" type="ORF">METZ01_LOCUS53415</name>
</gene>
<feature type="transmembrane region" description="Helical" evidence="7">
    <location>
        <begin position="61"/>
        <end position="82"/>
    </location>
</feature>
<reference evidence="8" key="1">
    <citation type="submission" date="2018-05" db="EMBL/GenBank/DDBJ databases">
        <authorList>
            <person name="Lanie J.A."/>
            <person name="Ng W.-L."/>
            <person name="Kazmierczak K.M."/>
            <person name="Andrzejewski T.M."/>
            <person name="Davidsen T.M."/>
            <person name="Wayne K.J."/>
            <person name="Tettelin H."/>
            <person name="Glass J.I."/>
            <person name="Rusch D."/>
            <person name="Podicherti R."/>
            <person name="Tsui H.-C.T."/>
            <person name="Winkler M.E."/>
        </authorList>
    </citation>
    <scope>NUCLEOTIDE SEQUENCE</scope>
</reference>
<evidence type="ECO:0000256" key="1">
    <source>
        <dbReference type="ARBA" id="ARBA00022475"/>
    </source>
</evidence>
<dbReference type="InterPro" id="IPR001872">
    <property type="entry name" value="Peptidase_A8"/>
</dbReference>
<dbReference type="AlphaFoldDB" id="A0A381SB81"/>
<dbReference type="Pfam" id="PF01252">
    <property type="entry name" value="Peptidase_A8"/>
    <property type="match status" value="1"/>
</dbReference>
<keyword evidence="6 7" id="KW-0472">Membrane</keyword>
<evidence type="ECO:0000256" key="7">
    <source>
        <dbReference type="SAM" id="Phobius"/>
    </source>
</evidence>
<evidence type="ECO:0000256" key="2">
    <source>
        <dbReference type="ARBA" id="ARBA00022670"/>
    </source>
</evidence>
<accession>A0A381SB81</accession>
<dbReference type="PROSITE" id="PS00855">
    <property type="entry name" value="SPASE_II"/>
    <property type="match status" value="1"/>
</dbReference>
<dbReference type="HAMAP" id="MF_00161">
    <property type="entry name" value="LspA"/>
    <property type="match status" value="1"/>
</dbReference>
<keyword evidence="3 7" id="KW-0812">Transmembrane</keyword>
<dbReference type="EMBL" id="UINC01002815">
    <property type="protein sequence ID" value="SVA00561.1"/>
    <property type="molecule type" value="Genomic_DNA"/>
</dbReference>
<keyword evidence="5 7" id="KW-1133">Transmembrane helix</keyword>
<keyword evidence="1" id="KW-1003">Cell membrane</keyword>
<dbReference type="PRINTS" id="PR00781">
    <property type="entry name" value="LIPOSIGPTASE"/>
</dbReference>
<dbReference type="NCBIfam" id="TIGR00077">
    <property type="entry name" value="lspA"/>
    <property type="match status" value="1"/>
</dbReference>
<evidence type="ECO:0000256" key="4">
    <source>
        <dbReference type="ARBA" id="ARBA00022801"/>
    </source>
</evidence>
<sequence>MKKGAIVFFIIFLVGLDQLSKFFISSHLSLGESLNIFPFLNFTLIHNTGIAFSIFDEGGEIIRWLLAVSVTGILAYLVFVLYKKTPKHQLELVSLLLIISGGLGNLIDRLLLGYVVDFVHVFYQHYSFYVFNMADSYITLGIIFYLSYFFFIERIKET</sequence>
<evidence type="ECO:0000256" key="3">
    <source>
        <dbReference type="ARBA" id="ARBA00022692"/>
    </source>
</evidence>
<dbReference type="GO" id="GO:0016020">
    <property type="term" value="C:membrane"/>
    <property type="evidence" value="ECO:0007669"/>
    <property type="project" value="InterPro"/>
</dbReference>
<name>A0A381SB81_9ZZZZ</name>
<feature type="transmembrane region" description="Helical" evidence="7">
    <location>
        <begin position="6"/>
        <end position="24"/>
    </location>
</feature>
<dbReference type="PANTHER" id="PTHR33695:SF1">
    <property type="entry name" value="LIPOPROTEIN SIGNAL PEPTIDASE"/>
    <property type="match status" value="1"/>
</dbReference>
<evidence type="ECO:0000256" key="6">
    <source>
        <dbReference type="ARBA" id="ARBA00023136"/>
    </source>
</evidence>
<proteinExistence type="inferred from homology"/>
<feature type="transmembrane region" description="Helical" evidence="7">
    <location>
        <begin position="36"/>
        <end position="55"/>
    </location>
</feature>
<keyword evidence="2" id="KW-0645">Protease</keyword>
<organism evidence="8">
    <name type="scientific">marine metagenome</name>
    <dbReference type="NCBI Taxonomy" id="408172"/>
    <lineage>
        <taxon>unclassified sequences</taxon>
        <taxon>metagenomes</taxon>
        <taxon>ecological metagenomes</taxon>
    </lineage>
</organism>